<dbReference type="PANTHER" id="PTHR14167:SF81">
    <property type="entry name" value="ENDOPHILIN-A"/>
    <property type="match status" value="1"/>
</dbReference>
<dbReference type="InterPro" id="IPR050384">
    <property type="entry name" value="Endophilin_SH3RF"/>
</dbReference>
<gene>
    <name evidence="8" type="ORF">CJOHNSTONI_LOCUS2889</name>
</gene>
<feature type="domain" description="SH3" evidence="7">
    <location>
        <begin position="680"/>
        <end position="739"/>
    </location>
</feature>
<evidence type="ECO:0000256" key="1">
    <source>
        <dbReference type="ARBA" id="ARBA00004170"/>
    </source>
</evidence>
<feature type="region of interest" description="Disordered" evidence="6">
    <location>
        <begin position="1"/>
        <end position="22"/>
    </location>
</feature>
<evidence type="ECO:0000256" key="2">
    <source>
        <dbReference type="ARBA" id="ARBA00022443"/>
    </source>
</evidence>
<evidence type="ECO:0000313" key="8">
    <source>
        <dbReference type="EMBL" id="CAG9532588.1"/>
    </source>
</evidence>
<feature type="compositionally biased region" description="Polar residues" evidence="6">
    <location>
        <begin position="1"/>
        <end position="20"/>
    </location>
</feature>
<evidence type="ECO:0000259" key="7">
    <source>
        <dbReference type="PROSITE" id="PS50002"/>
    </source>
</evidence>
<sequence length="843" mass="95421">MSKPSSNSQSLNHTTLQKQLSVVHEPMERHISCITPVPFNRTATLSSSVIISPNILNIYSNNISVVPTSSSSATFSLPSIIHKHKVNSDHTCSPASDMAGSDQLNDYQKLKPVKEKVDDHPQPSLSSTTSSIANGTIGFHHSTISENTATPLLTLNPPSFFVNGQNTDRNETAFRILGIPASVNHDDIVPTSNHSTDIAQEVGSQFGASSSSIVTTSTPACEMLPLWKPMELRTKMQSIGGHLHQFQSENLTANAILKKCNSHHSAPKREFHGTTDTIPDDHTENSTHSNLRSDIGFKRENAESFLFDEWTTDIVPLLHCIYMYHVKKENYLDPSVLRYQQRNLSTPASTLQRVNRSWTPNLQHDNETNSLKNYELQSRRSKSVGRYVESQNGLERLYQPFSESINYRPEERELGWRHELGAASYFPSSSLPHHCITNCFAQQRSKTQHFHLPPYRLQQDCKRRAEDSTMVPPVLTKSSSKCLHYGLPFHNLSWSEVEYLCKALDKKRIHMESFTEQLAKLVKSTAIGERLDQSVMYLQSLVDCLEACGNNSINSRSRSHSRSPTSLSTFNHCCNHKHLTNLATNFCSSCSLYTSSDRSKVNGQSLGDVAEIKKLAKHEVLIRQKVEKLSEELQQQRNRRHGYVPSAFPALQKNFDRFSGLINEFGRPERATTPQTMSQPEIMTCTALFSFKAISPKELSFNRGDVIRVYRIIDINWMEGEHNGQIGLFPSSYVQIDNNEECGQIKLIALYPFSARNKNELSLKKGETLRYLRNIDANWIEGKNIHGKTGIFPKSYVHEACEVNLHDNNETVIPDRPKTPRTSITPFRFISFFYCIFSKLFRI</sequence>
<proteinExistence type="predicted"/>
<organism evidence="8 9">
    <name type="scientific">Cercopithifilaria johnstoni</name>
    <dbReference type="NCBI Taxonomy" id="2874296"/>
    <lineage>
        <taxon>Eukaryota</taxon>
        <taxon>Metazoa</taxon>
        <taxon>Ecdysozoa</taxon>
        <taxon>Nematoda</taxon>
        <taxon>Chromadorea</taxon>
        <taxon>Rhabditida</taxon>
        <taxon>Spirurina</taxon>
        <taxon>Spiruromorpha</taxon>
        <taxon>Filarioidea</taxon>
        <taxon>Onchocercidae</taxon>
        <taxon>Cercopithifilaria</taxon>
    </lineage>
</organism>
<accession>A0A8J2LSR5</accession>
<dbReference type="PRINTS" id="PR00452">
    <property type="entry name" value="SH3DOMAIN"/>
</dbReference>
<protein>
    <recommendedName>
        <fullName evidence="7">SH3 domain-containing protein</fullName>
    </recommendedName>
</protein>
<dbReference type="Proteomes" id="UP000746747">
    <property type="component" value="Unassembled WGS sequence"/>
</dbReference>
<keyword evidence="3" id="KW-0175">Coiled coil</keyword>
<name>A0A8J2LSR5_9BILA</name>
<evidence type="ECO:0000256" key="6">
    <source>
        <dbReference type="SAM" id="MobiDB-lite"/>
    </source>
</evidence>
<dbReference type="Pfam" id="PF00018">
    <property type="entry name" value="SH3_1"/>
    <property type="match status" value="1"/>
</dbReference>
<keyword evidence="9" id="KW-1185">Reference proteome</keyword>
<dbReference type="PRINTS" id="PR00499">
    <property type="entry name" value="P67PHOX"/>
</dbReference>
<dbReference type="AlphaFoldDB" id="A0A8J2LSR5"/>
<dbReference type="InterPro" id="IPR001452">
    <property type="entry name" value="SH3_domain"/>
</dbReference>
<comment type="subcellular location">
    <subcellularLocation>
        <location evidence="1">Membrane</location>
        <topology evidence="1">Peripheral membrane protein</topology>
    </subcellularLocation>
</comment>
<dbReference type="Pfam" id="PF07653">
    <property type="entry name" value="SH3_2"/>
    <property type="match status" value="1"/>
</dbReference>
<dbReference type="SUPFAM" id="SSF50044">
    <property type="entry name" value="SH3-domain"/>
    <property type="match status" value="2"/>
</dbReference>
<dbReference type="Gene3D" id="2.30.30.40">
    <property type="entry name" value="SH3 Domains"/>
    <property type="match status" value="2"/>
</dbReference>
<comment type="caution">
    <text evidence="8">The sequence shown here is derived from an EMBL/GenBank/DDBJ whole genome shotgun (WGS) entry which is preliminary data.</text>
</comment>
<evidence type="ECO:0000256" key="5">
    <source>
        <dbReference type="PROSITE-ProRule" id="PRU00192"/>
    </source>
</evidence>
<feature type="region of interest" description="Disordered" evidence="6">
    <location>
        <begin position="265"/>
        <end position="290"/>
    </location>
</feature>
<feature type="domain" description="SH3" evidence="7">
    <location>
        <begin position="742"/>
        <end position="802"/>
    </location>
</feature>
<dbReference type="PANTHER" id="PTHR14167">
    <property type="entry name" value="SH3 DOMAIN-CONTAINING"/>
    <property type="match status" value="1"/>
</dbReference>
<reference evidence="8" key="1">
    <citation type="submission" date="2021-09" db="EMBL/GenBank/DDBJ databases">
        <authorList>
            <consortium name="Pathogen Informatics"/>
        </authorList>
    </citation>
    <scope>NUCLEOTIDE SEQUENCE</scope>
</reference>
<dbReference type="PROSITE" id="PS50002">
    <property type="entry name" value="SH3"/>
    <property type="match status" value="2"/>
</dbReference>
<evidence type="ECO:0000256" key="4">
    <source>
        <dbReference type="ARBA" id="ARBA00023136"/>
    </source>
</evidence>
<dbReference type="InterPro" id="IPR036028">
    <property type="entry name" value="SH3-like_dom_sf"/>
</dbReference>
<evidence type="ECO:0000256" key="3">
    <source>
        <dbReference type="ARBA" id="ARBA00023054"/>
    </source>
</evidence>
<dbReference type="SMART" id="SM00326">
    <property type="entry name" value="SH3"/>
    <property type="match status" value="2"/>
</dbReference>
<feature type="compositionally biased region" description="Basic and acidic residues" evidence="6">
    <location>
        <begin position="267"/>
        <end position="285"/>
    </location>
</feature>
<keyword evidence="4" id="KW-0472">Membrane</keyword>
<dbReference type="EMBL" id="CAKAEH010001028">
    <property type="protein sequence ID" value="CAG9532588.1"/>
    <property type="molecule type" value="Genomic_DNA"/>
</dbReference>
<keyword evidence="2 5" id="KW-0728">SH3 domain</keyword>
<evidence type="ECO:0000313" key="9">
    <source>
        <dbReference type="Proteomes" id="UP000746747"/>
    </source>
</evidence>
<dbReference type="CDD" id="cd11781">
    <property type="entry name" value="SH3_Sorbs_1"/>
    <property type="match status" value="1"/>
</dbReference>
<dbReference type="OrthoDB" id="73680at2759"/>